<evidence type="ECO:0000313" key="1">
    <source>
        <dbReference type="EMBL" id="AJW70723.1"/>
    </source>
</evidence>
<reference evidence="1 2" key="2">
    <citation type="journal article" date="2016" name="ISME J.">
        <title>Physiological and genomic characterization of two novel marine thaumarchaeal strains indicates niche differentiation.</title>
        <authorList>
            <person name="Bayer B."/>
            <person name="Vojvoda J."/>
            <person name="Offre P."/>
            <person name="Alves R.J."/>
            <person name="Elisabeth N.H."/>
            <person name="Garcia J.A."/>
            <person name="Volland J.M."/>
            <person name="Srivastava A."/>
            <person name="Schleper C."/>
            <person name="Herndl G.J."/>
        </authorList>
    </citation>
    <scope>NUCLEOTIDE SEQUENCE [LARGE SCALE GENOMIC DNA]</scope>
    <source>
        <strain evidence="1 2">NF5</strain>
    </source>
</reference>
<dbReference type="AlphaFoldDB" id="A0A0D5C2C4"/>
<protein>
    <submittedName>
        <fullName evidence="1">Uncharacterized protein</fullName>
    </submittedName>
</protein>
<dbReference type="RefSeq" id="WP_192828358.1">
    <property type="nucleotide sequence ID" value="NZ_CP011070.1"/>
</dbReference>
<dbReference type="EMBL" id="CP011070">
    <property type="protein sequence ID" value="AJW70723.1"/>
    <property type="molecule type" value="Genomic_DNA"/>
</dbReference>
<gene>
    <name evidence="1" type="ORF">NADRNF5_1032</name>
</gene>
<dbReference type="Proteomes" id="UP000032408">
    <property type="component" value="Chromosome"/>
</dbReference>
<evidence type="ECO:0000313" key="2">
    <source>
        <dbReference type="Proteomes" id="UP000032408"/>
    </source>
</evidence>
<reference evidence="2" key="1">
    <citation type="submission" date="2015-03" db="EMBL/GenBank/DDBJ databases">
        <title>Characterization of two novel Thaumarchaeota isolated from the Northern Adriatic Sea.</title>
        <authorList>
            <person name="Bayer B."/>
            <person name="Vojvoda J."/>
            <person name="Offre P."/>
            <person name="Srivastava A."/>
            <person name="Elisabeth N."/>
            <person name="Garcia J.A.L."/>
            <person name="Schleper C."/>
            <person name="Herndl G.J."/>
        </authorList>
    </citation>
    <scope>NUCLEOTIDE SEQUENCE [LARGE SCALE GENOMIC DNA]</scope>
    <source>
        <strain evidence="2">NF5</strain>
    </source>
</reference>
<proteinExistence type="predicted"/>
<dbReference type="GeneID" id="59167004"/>
<accession>A0A0D5C2C4</accession>
<dbReference type="KEGG" id="nin:NADRNF5_1032"/>
<organism evidence="1 2">
    <name type="scientific">Nitrosopumilus adriaticus</name>
    <dbReference type="NCBI Taxonomy" id="1580092"/>
    <lineage>
        <taxon>Archaea</taxon>
        <taxon>Nitrososphaerota</taxon>
        <taxon>Nitrososphaeria</taxon>
        <taxon>Nitrosopumilales</taxon>
        <taxon>Nitrosopumilaceae</taxon>
        <taxon>Nitrosopumilus</taxon>
    </lineage>
</organism>
<keyword evidence="2" id="KW-1185">Reference proteome</keyword>
<dbReference type="HOGENOM" id="CLU_3130676_0_0_2"/>
<sequence>MPTKNTKSNDMAKLLKKEKELHGQIQDDFKKISQKIDDDFEKIIKSKSA</sequence>
<name>A0A0D5C2C4_9ARCH</name>